<feature type="compositionally biased region" description="Low complexity" evidence="1">
    <location>
        <begin position="92"/>
        <end position="102"/>
    </location>
</feature>
<dbReference type="GO" id="GO:0035267">
    <property type="term" value="C:NuA4 histone acetyltransferase complex"/>
    <property type="evidence" value="ECO:0007669"/>
    <property type="project" value="InterPro"/>
</dbReference>
<dbReference type="Pfam" id="PF07529">
    <property type="entry name" value="HSA"/>
    <property type="match status" value="1"/>
</dbReference>
<dbReference type="RefSeq" id="XP_005849185.1">
    <property type="nucleotide sequence ID" value="XM_005849123.1"/>
</dbReference>
<gene>
    <name evidence="3" type="ORF">CHLNCDRAFT_57428</name>
</gene>
<dbReference type="InterPro" id="IPR014012">
    <property type="entry name" value="HSA_dom"/>
</dbReference>
<dbReference type="STRING" id="554065.E1ZAL4"/>
<dbReference type="PANTHER" id="PTHR46774">
    <property type="entry name" value="CHROMATIN MODIFICATION-RELATED PROTEIN EAF1 A-RELATED"/>
    <property type="match status" value="1"/>
</dbReference>
<feature type="compositionally biased region" description="Low complexity" evidence="1">
    <location>
        <begin position="19"/>
        <end position="32"/>
    </location>
</feature>
<evidence type="ECO:0000256" key="1">
    <source>
        <dbReference type="SAM" id="MobiDB-lite"/>
    </source>
</evidence>
<evidence type="ECO:0000313" key="4">
    <source>
        <dbReference type="Proteomes" id="UP000008141"/>
    </source>
</evidence>
<dbReference type="PANTHER" id="PTHR46774:SF3">
    <property type="entry name" value="CHROMATIN MODIFICATION-RELATED PROTEIN EAF1 A-RELATED"/>
    <property type="match status" value="1"/>
</dbReference>
<organism evidence="4">
    <name type="scientific">Chlorella variabilis</name>
    <name type="common">Green alga</name>
    <dbReference type="NCBI Taxonomy" id="554065"/>
    <lineage>
        <taxon>Eukaryota</taxon>
        <taxon>Viridiplantae</taxon>
        <taxon>Chlorophyta</taxon>
        <taxon>core chlorophytes</taxon>
        <taxon>Trebouxiophyceae</taxon>
        <taxon>Chlorellales</taxon>
        <taxon>Chlorellaceae</taxon>
        <taxon>Chlorella clade</taxon>
        <taxon>Chlorella</taxon>
    </lineage>
</organism>
<feature type="region of interest" description="Disordered" evidence="1">
    <location>
        <begin position="1"/>
        <end position="113"/>
    </location>
</feature>
<feature type="domain" description="HSA" evidence="2">
    <location>
        <begin position="142"/>
        <end position="184"/>
    </location>
</feature>
<sequence>MPMTTQAAVAAAGSGGPAANGAAAAAPGASVAVKKEASPVPDGKGAAAGAAAPPGAAGGRGGTPSDGRQRSKSGSPGAGGGGAAAVQGTPEAGAAAGAADGAQPSPKDEEQRRLEDEILAEGQAIAGVRALLARAFSRPAEEPVAPQGHWSFLLREMRWLANDVAQERLWKQAAAMAVGYEVARLQGKFGLRPPPEGQRAFHDELVAARTAAAKEAAEKIGGRRSAIKAAAESNGAAALKLDPADEPVFADLEGFELSLVALMEQQQPGTPPMTDPAAAPGLVFCHDGAFQEALEAHLVQSDVERLMREEMAAREYRFEYDAALASHHMAVQDQNRRAMRLDADMADAEGLVPMDEDLGDEEEYGGKKAKNRKRQRSGGYLLDEFASLGAGAAAEETESMGGAVPKQKAASRQYIEDTYLQRKRRRERYK</sequence>
<reference evidence="3 4" key="1">
    <citation type="journal article" date="2010" name="Plant Cell">
        <title>The Chlorella variabilis NC64A genome reveals adaptation to photosymbiosis, coevolution with viruses, and cryptic sex.</title>
        <authorList>
            <person name="Blanc G."/>
            <person name="Duncan G."/>
            <person name="Agarkova I."/>
            <person name="Borodovsky M."/>
            <person name="Gurnon J."/>
            <person name="Kuo A."/>
            <person name="Lindquist E."/>
            <person name="Lucas S."/>
            <person name="Pangilinan J."/>
            <person name="Polle J."/>
            <person name="Salamov A."/>
            <person name="Terry A."/>
            <person name="Yamada T."/>
            <person name="Dunigan D.D."/>
            <person name="Grigoriev I.V."/>
            <person name="Claverie J.M."/>
            <person name="Van Etten J.L."/>
        </authorList>
    </citation>
    <scope>NUCLEOTIDE SEQUENCE [LARGE SCALE GENOMIC DNA]</scope>
    <source>
        <strain evidence="3 4">NC64A</strain>
    </source>
</reference>
<name>E1ZAL4_CHLVA</name>
<dbReference type="InParanoid" id="E1ZAL4"/>
<dbReference type="GeneID" id="17356377"/>
<feature type="region of interest" description="Disordered" evidence="1">
    <location>
        <begin position="355"/>
        <end position="375"/>
    </location>
</feature>
<proteinExistence type="predicted"/>
<dbReference type="OrthoDB" id="372624at2759"/>
<dbReference type="AlphaFoldDB" id="E1ZAL4"/>
<feature type="region of interest" description="Disordered" evidence="1">
    <location>
        <begin position="392"/>
        <end position="430"/>
    </location>
</feature>
<evidence type="ECO:0000259" key="2">
    <source>
        <dbReference type="Pfam" id="PF07529"/>
    </source>
</evidence>
<accession>E1ZAL4</accession>
<dbReference type="KEGG" id="cvr:CHLNCDRAFT_57428"/>
<feature type="compositionally biased region" description="Basic residues" evidence="1">
    <location>
        <begin position="421"/>
        <end position="430"/>
    </location>
</feature>
<dbReference type="InterPro" id="IPR044798">
    <property type="entry name" value="EAF1A/B"/>
</dbReference>
<keyword evidence="4" id="KW-1185">Reference proteome</keyword>
<feature type="compositionally biased region" description="Low complexity" evidence="1">
    <location>
        <begin position="43"/>
        <end position="55"/>
    </location>
</feature>
<protein>
    <submittedName>
        <fullName evidence="3">Expressed protein</fullName>
    </submittedName>
</protein>
<evidence type="ECO:0000313" key="3">
    <source>
        <dbReference type="EMBL" id="EFN57083.1"/>
    </source>
</evidence>
<dbReference type="Proteomes" id="UP000008141">
    <property type="component" value="Unassembled WGS sequence"/>
</dbReference>
<dbReference type="EMBL" id="GL433840">
    <property type="protein sequence ID" value="EFN57083.1"/>
    <property type="molecule type" value="Genomic_DNA"/>
</dbReference>